<keyword evidence="1" id="KW-0479">Metal-binding</keyword>
<keyword evidence="3" id="KW-0862">Zinc</keyword>
<evidence type="ECO:0000256" key="2">
    <source>
        <dbReference type="ARBA" id="ARBA00022771"/>
    </source>
</evidence>
<evidence type="ECO:0000256" key="4">
    <source>
        <dbReference type="PROSITE-ProRule" id="PRU00146"/>
    </source>
</evidence>
<dbReference type="SUPFAM" id="SSF57903">
    <property type="entry name" value="FYVE/PHD zinc finger"/>
    <property type="match status" value="1"/>
</dbReference>
<dbReference type="Pfam" id="PF00628">
    <property type="entry name" value="PHD"/>
    <property type="match status" value="1"/>
</dbReference>
<gene>
    <name evidence="6" type="ORF">CEPIT_LOCUS6755</name>
</gene>
<dbReference type="AlphaFoldDB" id="A0AAV0CLU3"/>
<dbReference type="InterPro" id="IPR011011">
    <property type="entry name" value="Znf_FYVE_PHD"/>
</dbReference>
<dbReference type="PROSITE" id="PS50016">
    <property type="entry name" value="ZF_PHD_2"/>
    <property type="match status" value="1"/>
</dbReference>
<keyword evidence="7" id="KW-1185">Reference proteome</keyword>
<proteinExistence type="predicted"/>
<dbReference type="Gene3D" id="3.30.40.10">
    <property type="entry name" value="Zinc/RING finger domain, C3HC4 (zinc finger)"/>
    <property type="match status" value="1"/>
</dbReference>
<evidence type="ECO:0000313" key="6">
    <source>
        <dbReference type="EMBL" id="CAH9079215.1"/>
    </source>
</evidence>
<feature type="non-terminal residue" evidence="6">
    <location>
        <position position="131"/>
    </location>
</feature>
<accession>A0AAV0CLU3</accession>
<dbReference type="Proteomes" id="UP001152523">
    <property type="component" value="Unassembled WGS sequence"/>
</dbReference>
<dbReference type="InterPro" id="IPR013083">
    <property type="entry name" value="Znf_RING/FYVE/PHD"/>
</dbReference>
<comment type="caution">
    <text evidence="6">The sequence shown here is derived from an EMBL/GenBank/DDBJ whole genome shotgun (WGS) entry which is preliminary data.</text>
</comment>
<evidence type="ECO:0000259" key="5">
    <source>
        <dbReference type="PROSITE" id="PS50016"/>
    </source>
</evidence>
<dbReference type="EMBL" id="CAMAPF010000033">
    <property type="protein sequence ID" value="CAH9079215.1"/>
    <property type="molecule type" value="Genomic_DNA"/>
</dbReference>
<dbReference type="CDD" id="cd15489">
    <property type="entry name" value="PHD_SF"/>
    <property type="match status" value="1"/>
</dbReference>
<feature type="domain" description="PHD-type" evidence="5">
    <location>
        <begin position="37"/>
        <end position="86"/>
    </location>
</feature>
<evidence type="ECO:0000256" key="1">
    <source>
        <dbReference type="ARBA" id="ARBA00022723"/>
    </source>
</evidence>
<dbReference type="GO" id="GO:0008270">
    <property type="term" value="F:zinc ion binding"/>
    <property type="evidence" value="ECO:0007669"/>
    <property type="project" value="UniProtKB-KW"/>
</dbReference>
<sequence length="131" mass="15352">MDMEANSSDQFTRSIPKYSSTCRHPRWRNTGKTIQPNMICGVCKSNEWGYLIVKCTECSNAAHRYCLYEVSFDPNFKWLCEECVGHINRMEKLDSYGMVPEIKREVEMTDNPPFQLHVKEEAVQMEDFPPF</sequence>
<organism evidence="6 7">
    <name type="scientific">Cuscuta epithymum</name>
    <dbReference type="NCBI Taxonomy" id="186058"/>
    <lineage>
        <taxon>Eukaryota</taxon>
        <taxon>Viridiplantae</taxon>
        <taxon>Streptophyta</taxon>
        <taxon>Embryophyta</taxon>
        <taxon>Tracheophyta</taxon>
        <taxon>Spermatophyta</taxon>
        <taxon>Magnoliopsida</taxon>
        <taxon>eudicotyledons</taxon>
        <taxon>Gunneridae</taxon>
        <taxon>Pentapetalae</taxon>
        <taxon>asterids</taxon>
        <taxon>lamiids</taxon>
        <taxon>Solanales</taxon>
        <taxon>Convolvulaceae</taxon>
        <taxon>Cuscuteae</taxon>
        <taxon>Cuscuta</taxon>
        <taxon>Cuscuta subgen. Cuscuta</taxon>
    </lineage>
</organism>
<evidence type="ECO:0000256" key="3">
    <source>
        <dbReference type="ARBA" id="ARBA00022833"/>
    </source>
</evidence>
<protein>
    <recommendedName>
        <fullName evidence="5">PHD-type domain-containing protein</fullName>
    </recommendedName>
</protein>
<reference evidence="6" key="1">
    <citation type="submission" date="2022-07" db="EMBL/GenBank/DDBJ databases">
        <authorList>
            <person name="Macas J."/>
            <person name="Novak P."/>
            <person name="Neumann P."/>
        </authorList>
    </citation>
    <scope>NUCLEOTIDE SEQUENCE</scope>
</reference>
<dbReference type="InterPro" id="IPR019787">
    <property type="entry name" value="Znf_PHD-finger"/>
</dbReference>
<keyword evidence="2 4" id="KW-0863">Zinc-finger</keyword>
<name>A0AAV0CLU3_9ASTE</name>
<evidence type="ECO:0000313" key="7">
    <source>
        <dbReference type="Proteomes" id="UP001152523"/>
    </source>
</evidence>